<keyword evidence="8" id="KW-0539">Nucleus</keyword>
<feature type="region of interest" description="Disordered" evidence="10">
    <location>
        <begin position="264"/>
        <end position="293"/>
    </location>
</feature>
<dbReference type="FunFam" id="3.30.160.60:FF:001157">
    <property type="entry name" value="Zinc finger protein 793"/>
    <property type="match status" value="1"/>
</dbReference>
<evidence type="ECO:0000256" key="5">
    <source>
        <dbReference type="ARBA" id="ARBA00022833"/>
    </source>
</evidence>
<dbReference type="Proteomes" id="UP000008370">
    <property type="component" value="Unassembled WGS sequence"/>
</dbReference>
<dbReference type="FunFam" id="3.30.160.60:FF:000446">
    <property type="entry name" value="Zinc finger protein"/>
    <property type="match status" value="1"/>
</dbReference>
<dbReference type="InterPro" id="IPR013087">
    <property type="entry name" value="Znf_C2H2_type"/>
</dbReference>
<evidence type="ECO:0000259" key="11">
    <source>
        <dbReference type="PROSITE" id="PS50157"/>
    </source>
</evidence>
<evidence type="ECO:0000313" key="12">
    <source>
        <dbReference type="EMBL" id="EKM49933.1"/>
    </source>
</evidence>
<dbReference type="InterPro" id="IPR036236">
    <property type="entry name" value="Znf_C2H2_sf"/>
</dbReference>
<keyword evidence="7" id="KW-0804">Transcription</keyword>
<proteinExistence type="predicted"/>
<dbReference type="RefSeq" id="XP_007401131.1">
    <property type="nucleotide sequence ID" value="XM_007401069.1"/>
</dbReference>
<keyword evidence="4 9" id="KW-0863">Zinc-finger</keyword>
<organism evidence="12 13">
    <name type="scientific">Phanerochaete carnosa (strain HHB-10118-sp)</name>
    <name type="common">White-rot fungus</name>
    <name type="synonym">Peniophora carnosa</name>
    <dbReference type="NCBI Taxonomy" id="650164"/>
    <lineage>
        <taxon>Eukaryota</taxon>
        <taxon>Fungi</taxon>
        <taxon>Dikarya</taxon>
        <taxon>Basidiomycota</taxon>
        <taxon>Agaricomycotina</taxon>
        <taxon>Agaricomycetes</taxon>
        <taxon>Polyporales</taxon>
        <taxon>Phanerochaetaceae</taxon>
        <taxon>Phanerochaete</taxon>
    </lineage>
</organism>
<evidence type="ECO:0000256" key="7">
    <source>
        <dbReference type="ARBA" id="ARBA00023163"/>
    </source>
</evidence>
<name>K5VFK1_PHACS</name>
<dbReference type="GO" id="GO:0005634">
    <property type="term" value="C:nucleus"/>
    <property type="evidence" value="ECO:0007669"/>
    <property type="project" value="UniProtKB-SubCell"/>
</dbReference>
<dbReference type="PANTHER" id="PTHR19818:SF139">
    <property type="entry name" value="PAIR-RULE PROTEIN ODD-PAIRED"/>
    <property type="match status" value="1"/>
</dbReference>
<feature type="compositionally biased region" description="Low complexity" evidence="10">
    <location>
        <begin position="136"/>
        <end position="145"/>
    </location>
</feature>
<dbReference type="SMART" id="SM00355">
    <property type="entry name" value="ZnF_C2H2"/>
    <property type="match status" value="7"/>
</dbReference>
<feature type="region of interest" description="Disordered" evidence="10">
    <location>
        <begin position="494"/>
        <end position="514"/>
    </location>
</feature>
<feature type="region of interest" description="Disordered" evidence="10">
    <location>
        <begin position="108"/>
        <end position="162"/>
    </location>
</feature>
<evidence type="ECO:0000256" key="1">
    <source>
        <dbReference type="ARBA" id="ARBA00004123"/>
    </source>
</evidence>
<protein>
    <recommendedName>
        <fullName evidence="11">C2H2-type domain-containing protein</fullName>
    </recommendedName>
</protein>
<feature type="compositionally biased region" description="Polar residues" evidence="10">
    <location>
        <begin position="109"/>
        <end position="135"/>
    </location>
</feature>
<dbReference type="KEGG" id="pco:PHACADRAFT_166508"/>
<evidence type="ECO:0000256" key="6">
    <source>
        <dbReference type="ARBA" id="ARBA00023015"/>
    </source>
</evidence>
<dbReference type="GO" id="GO:0000981">
    <property type="term" value="F:DNA-binding transcription factor activity, RNA polymerase II-specific"/>
    <property type="evidence" value="ECO:0007669"/>
    <property type="project" value="UniProtKB-ARBA"/>
</dbReference>
<feature type="compositionally biased region" description="Basic and acidic residues" evidence="10">
    <location>
        <begin position="501"/>
        <end position="514"/>
    </location>
</feature>
<evidence type="ECO:0000256" key="10">
    <source>
        <dbReference type="SAM" id="MobiDB-lite"/>
    </source>
</evidence>
<keyword evidence="2" id="KW-0479">Metal-binding</keyword>
<dbReference type="HOGENOM" id="CLU_029481_0_0_1"/>
<feature type="domain" description="C2H2-type" evidence="11">
    <location>
        <begin position="414"/>
        <end position="443"/>
    </location>
</feature>
<evidence type="ECO:0000256" key="8">
    <source>
        <dbReference type="ARBA" id="ARBA00023242"/>
    </source>
</evidence>
<evidence type="ECO:0000256" key="2">
    <source>
        <dbReference type="ARBA" id="ARBA00022723"/>
    </source>
</evidence>
<comment type="subcellular location">
    <subcellularLocation>
        <location evidence="1">Nucleus</location>
    </subcellularLocation>
</comment>
<dbReference type="FunFam" id="3.30.160.60:FF:000125">
    <property type="entry name" value="Putative zinc finger protein 143"/>
    <property type="match status" value="1"/>
</dbReference>
<evidence type="ECO:0000256" key="3">
    <source>
        <dbReference type="ARBA" id="ARBA00022737"/>
    </source>
</evidence>
<dbReference type="GeneID" id="18909347"/>
<dbReference type="InterPro" id="IPR050329">
    <property type="entry name" value="GLI_C2H2-zinc-finger"/>
</dbReference>
<keyword evidence="6" id="KW-0805">Transcription regulation</keyword>
<dbReference type="Pfam" id="PF00096">
    <property type="entry name" value="zf-C2H2"/>
    <property type="match status" value="4"/>
</dbReference>
<accession>K5VFK1</accession>
<gene>
    <name evidence="12" type="ORF">PHACADRAFT_166508</name>
</gene>
<dbReference type="PROSITE" id="PS50157">
    <property type="entry name" value="ZINC_FINGER_C2H2_2"/>
    <property type="match status" value="5"/>
</dbReference>
<feature type="domain" description="C2H2-type" evidence="11">
    <location>
        <begin position="472"/>
        <end position="501"/>
    </location>
</feature>
<evidence type="ECO:0000256" key="4">
    <source>
        <dbReference type="ARBA" id="ARBA00022771"/>
    </source>
</evidence>
<feature type="domain" description="C2H2-type" evidence="11">
    <location>
        <begin position="444"/>
        <end position="471"/>
    </location>
</feature>
<dbReference type="FunFam" id="3.30.160.60:FF:000032">
    <property type="entry name" value="Krueppel-like factor 4"/>
    <property type="match status" value="1"/>
</dbReference>
<dbReference type="GO" id="GO:0008270">
    <property type="term" value="F:zinc ion binding"/>
    <property type="evidence" value="ECO:0007669"/>
    <property type="project" value="UniProtKB-KW"/>
</dbReference>
<dbReference type="GO" id="GO:0000978">
    <property type="term" value="F:RNA polymerase II cis-regulatory region sequence-specific DNA binding"/>
    <property type="evidence" value="ECO:0007669"/>
    <property type="project" value="UniProtKB-ARBA"/>
</dbReference>
<feature type="domain" description="C2H2-type" evidence="11">
    <location>
        <begin position="368"/>
        <end position="395"/>
    </location>
</feature>
<dbReference type="PROSITE" id="PS00028">
    <property type="entry name" value="ZINC_FINGER_C2H2_1"/>
    <property type="match status" value="6"/>
</dbReference>
<reference evidence="12 13" key="1">
    <citation type="journal article" date="2012" name="BMC Genomics">
        <title>Comparative genomics of the white-rot fungi, Phanerochaete carnosa and P. chrysosporium, to elucidate the genetic basis of the distinct wood types they colonize.</title>
        <authorList>
            <person name="Suzuki H."/>
            <person name="MacDonald J."/>
            <person name="Syed K."/>
            <person name="Salamov A."/>
            <person name="Hori C."/>
            <person name="Aerts A."/>
            <person name="Henrissat B."/>
            <person name="Wiebenga A."/>
            <person name="vanKuyk P.A."/>
            <person name="Barry K."/>
            <person name="Lindquist E."/>
            <person name="LaButti K."/>
            <person name="Lapidus A."/>
            <person name="Lucas S."/>
            <person name="Coutinho P."/>
            <person name="Gong Y."/>
            <person name="Samejima M."/>
            <person name="Mahadevan R."/>
            <person name="Abou-Zaid M."/>
            <person name="de Vries R.P."/>
            <person name="Igarashi K."/>
            <person name="Yadav J.S."/>
            <person name="Grigoriev I.V."/>
            <person name="Master E.R."/>
        </authorList>
    </citation>
    <scope>NUCLEOTIDE SEQUENCE [LARGE SCALE GENOMIC DNA]</scope>
    <source>
        <strain evidence="12 13">HHB-10118-sp</strain>
    </source>
</reference>
<keyword evidence="5" id="KW-0862">Zinc</keyword>
<dbReference type="InParanoid" id="K5VFK1"/>
<keyword evidence="3" id="KW-0677">Repeat</keyword>
<feature type="domain" description="C2H2-type" evidence="11">
    <location>
        <begin position="301"/>
        <end position="331"/>
    </location>
</feature>
<dbReference type="OrthoDB" id="3437960at2759"/>
<dbReference type="GO" id="GO:0045944">
    <property type="term" value="P:positive regulation of transcription by RNA polymerase II"/>
    <property type="evidence" value="ECO:0007669"/>
    <property type="project" value="UniProtKB-ARBA"/>
</dbReference>
<dbReference type="Gene3D" id="3.30.160.60">
    <property type="entry name" value="Classic Zinc Finger"/>
    <property type="match status" value="7"/>
</dbReference>
<dbReference type="PANTHER" id="PTHR19818">
    <property type="entry name" value="ZINC FINGER PROTEIN ZIC AND GLI"/>
    <property type="match status" value="1"/>
</dbReference>
<evidence type="ECO:0000313" key="13">
    <source>
        <dbReference type="Proteomes" id="UP000008370"/>
    </source>
</evidence>
<dbReference type="AlphaFoldDB" id="K5VFK1"/>
<dbReference type="SUPFAM" id="SSF57667">
    <property type="entry name" value="beta-beta-alpha zinc fingers"/>
    <property type="match status" value="5"/>
</dbReference>
<keyword evidence="13" id="KW-1185">Reference proteome</keyword>
<dbReference type="EMBL" id="JH930479">
    <property type="protein sequence ID" value="EKM49933.1"/>
    <property type="molecule type" value="Genomic_DNA"/>
</dbReference>
<sequence length="514" mass="55787">MSSPCEECVQVCEQGTCELSLTEQCTEQCVVVPCNDVHHDYSLCEAANAIAGCDIMCTDGPDCDAIDTILQCCPEYHQLFVEQRPQPSQHGTFSWPFSPDNSLHGYMNHDSSLYGNESSSSTPQLANSPVSMTHTPHSAMSSISPSHPPPISAPQGQGMPGHQTSSMFTCMWGNCGATFHTLNELVGHVNLQHLRLPTSNVAPPAIPQPSSSQHLRRTDALSCMWADCQVYSTPSSVPGPSIGDQANNALGVLASHLLQDHLGLSTPAPTVHSDDATQVSPPASGPPTPAPEHDCSAPQAHVCRWVGCGESFASCDALTQHINAAHVGSGKAHYDCYWEGCSRHGDSGFASKQKICRHLQSHTGHRPFQCSICQQNFSEAATLAQHMRRHTQESAYPLLPLYLDILIITSPEPYVCDYPGCGKSFAITGALTIHKRTHNGEKPFKCTFCERAFTESSNLSKHLRTHTGHRPYPCAEPGCNKTFARPDQLARHMTVHRKKDVKPEPAEREGQVAA</sequence>
<evidence type="ECO:0000256" key="9">
    <source>
        <dbReference type="PROSITE-ProRule" id="PRU00042"/>
    </source>
</evidence>